<evidence type="ECO:0000256" key="3">
    <source>
        <dbReference type="SAM" id="MobiDB-lite"/>
    </source>
</evidence>
<dbReference type="GO" id="GO:0000455">
    <property type="term" value="P:enzyme-directed rRNA pseudouridine synthesis"/>
    <property type="evidence" value="ECO:0007669"/>
    <property type="project" value="TreeGrafter"/>
</dbReference>
<evidence type="ECO:0000259" key="4">
    <source>
        <dbReference type="Pfam" id="PF00849"/>
    </source>
</evidence>
<dbReference type="InterPro" id="IPR020103">
    <property type="entry name" value="PsdUridine_synth_cat_dom_sf"/>
</dbReference>
<feature type="coiled-coil region" evidence="2">
    <location>
        <begin position="496"/>
        <end position="523"/>
    </location>
</feature>
<feature type="domain" description="Pseudouridine synthase RsuA/RluA-like" evidence="4">
    <location>
        <begin position="212"/>
        <end position="340"/>
    </location>
</feature>
<keyword evidence="6" id="KW-1185">Reference proteome</keyword>
<reference evidence="5" key="1">
    <citation type="submission" date="2023-08" db="EMBL/GenBank/DDBJ databases">
        <authorList>
            <person name="Audoor S."/>
            <person name="Bilcke G."/>
        </authorList>
    </citation>
    <scope>NUCLEOTIDE SEQUENCE</scope>
</reference>
<gene>
    <name evidence="5" type="ORF">CYCCA115_LOCUS137</name>
</gene>
<dbReference type="CDD" id="cd00165">
    <property type="entry name" value="S4"/>
    <property type="match status" value="1"/>
</dbReference>
<keyword evidence="1" id="KW-0694">RNA-binding</keyword>
<sequence length="628" mass="70395">MDTRKSTELITSGSKTPTSTESSASGGPNPNDPTKAVKVDLKSNEADVEKKHMVDDDDNNPQRSKKRGMKPRSKRNRKRPRSEVHSLGEDVQHTTRVHQLTIDGKPVQDSAVQWLRTVEPYPYTFSTFAKARWVGRTVLDVYATEFGSYPKSYYESAIQQGRILVSDKKVDTSFVIKGGDVLTHTVHRHEPAVAVYSNEAPHVTIVQDTPEILVVDKPGTLPIHPCGGYHVQSLMNLLESQFGKLYTIHRLDRLTSGLVILGKTSPIAQEWGKAIMNRKCQKVYLARVKGKFPLNCPPDWKLAENIRKPPVNGEWKEEGDGEEASQHGEGAGSTKNKKNKSNLSNEEIAVLANEARKQNAHLWWVANEDGTVANNVTLQNIFDNQRSDKDWLKPLKDTESRRFWFHLACPTRIAKPKDGVCEAGPFDELENALYHKTVKPAATSFGVIRYDEATDSTVIICRPATGRTHQIRLHLQHVGHPIANDPNYGGDMWYANEGGKEACREAQARLDDIQQEQQQATQDPDMSLDEMTKEDARAQQTIDKPATEEEIQKGICQAIQTEAESIHDFIKRTCVWCARSGMGGTDRATLEFLIRSSGIWLHAFQYTLFGGEMEEENKSFTAPSPSWA</sequence>
<proteinExistence type="predicted"/>
<dbReference type="PANTHER" id="PTHR21600">
    <property type="entry name" value="MITOCHONDRIAL RNA PSEUDOURIDINE SYNTHASE"/>
    <property type="match status" value="1"/>
</dbReference>
<dbReference type="InterPro" id="IPR006224">
    <property type="entry name" value="PsdUridine_synth_RluA-like_CS"/>
</dbReference>
<keyword evidence="2" id="KW-0175">Coiled coil</keyword>
<evidence type="ECO:0000313" key="5">
    <source>
        <dbReference type="EMBL" id="CAJ1894008.1"/>
    </source>
</evidence>
<dbReference type="PANTHER" id="PTHR21600:SF40">
    <property type="entry name" value="PSEUDOURIDYLATE SYNTHASE RPUSD2"/>
    <property type="match status" value="1"/>
</dbReference>
<evidence type="ECO:0000256" key="1">
    <source>
        <dbReference type="PROSITE-ProRule" id="PRU00182"/>
    </source>
</evidence>
<dbReference type="InterPro" id="IPR050188">
    <property type="entry name" value="RluA_PseudoU_synthase"/>
</dbReference>
<comment type="caution">
    <text evidence="5">The sequence shown here is derived from an EMBL/GenBank/DDBJ whole genome shotgun (WGS) entry which is preliminary data.</text>
</comment>
<feature type="region of interest" description="Disordered" evidence="3">
    <location>
        <begin position="1"/>
        <end position="96"/>
    </location>
</feature>
<feature type="compositionally biased region" description="Polar residues" evidence="3">
    <location>
        <begin position="8"/>
        <end position="28"/>
    </location>
</feature>
<evidence type="ECO:0000313" key="6">
    <source>
        <dbReference type="Proteomes" id="UP001295423"/>
    </source>
</evidence>
<feature type="region of interest" description="Disordered" evidence="3">
    <location>
        <begin position="307"/>
        <end position="341"/>
    </location>
</feature>
<accession>A0AAD2CAX7</accession>
<organism evidence="5 6">
    <name type="scientific">Cylindrotheca closterium</name>
    <dbReference type="NCBI Taxonomy" id="2856"/>
    <lineage>
        <taxon>Eukaryota</taxon>
        <taxon>Sar</taxon>
        <taxon>Stramenopiles</taxon>
        <taxon>Ochrophyta</taxon>
        <taxon>Bacillariophyta</taxon>
        <taxon>Bacillariophyceae</taxon>
        <taxon>Bacillariophycidae</taxon>
        <taxon>Bacillariales</taxon>
        <taxon>Bacillariaceae</taxon>
        <taxon>Cylindrotheca</taxon>
    </lineage>
</organism>
<dbReference type="InterPro" id="IPR006145">
    <property type="entry name" value="PsdUridine_synth_RsuA/RluA"/>
</dbReference>
<dbReference type="Pfam" id="PF00849">
    <property type="entry name" value="PseudoU_synth_2"/>
    <property type="match status" value="2"/>
</dbReference>
<dbReference type="Proteomes" id="UP001295423">
    <property type="component" value="Unassembled WGS sequence"/>
</dbReference>
<dbReference type="PROSITE" id="PS01129">
    <property type="entry name" value="PSI_RLU"/>
    <property type="match status" value="1"/>
</dbReference>
<dbReference type="EMBL" id="CAKOGP040000001">
    <property type="protein sequence ID" value="CAJ1894008.1"/>
    <property type="molecule type" value="Genomic_DNA"/>
</dbReference>
<feature type="compositionally biased region" description="Basic and acidic residues" evidence="3">
    <location>
        <begin position="35"/>
        <end position="54"/>
    </location>
</feature>
<dbReference type="GO" id="GO:0003723">
    <property type="term" value="F:RNA binding"/>
    <property type="evidence" value="ECO:0007669"/>
    <property type="project" value="UniProtKB-KW"/>
</dbReference>
<evidence type="ECO:0000256" key="2">
    <source>
        <dbReference type="SAM" id="Coils"/>
    </source>
</evidence>
<dbReference type="AlphaFoldDB" id="A0AAD2CAX7"/>
<feature type="compositionally biased region" description="Basic residues" evidence="3">
    <location>
        <begin position="63"/>
        <end position="80"/>
    </location>
</feature>
<dbReference type="GO" id="GO:0009982">
    <property type="term" value="F:pseudouridine synthase activity"/>
    <property type="evidence" value="ECO:0007669"/>
    <property type="project" value="InterPro"/>
</dbReference>
<feature type="compositionally biased region" description="Basic and acidic residues" evidence="3">
    <location>
        <begin position="81"/>
        <end position="93"/>
    </location>
</feature>
<protein>
    <recommendedName>
        <fullName evidence="4">Pseudouridine synthase RsuA/RluA-like domain-containing protein</fullName>
    </recommendedName>
</protein>
<dbReference type="Gene3D" id="3.30.2350.10">
    <property type="entry name" value="Pseudouridine synthase"/>
    <property type="match status" value="2"/>
</dbReference>
<dbReference type="SUPFAM" id="SSF55120">
    <property type="entry name" value="Pseudouridine synthase"/>
    <property type="match status" value="1"/>
</dbReference>
<dbReference type="PROSITE" id="PS50889">
    <property type="entry name" value="S4"/>
    <property type="match status" value="1"/>
</dbReference>
<feature type="domain" description="Pseudouridine synthase RsuA/RluA-like" evidence="4">
    <location>
        <begin position="434"/>
        <end position="477"/>
    </location>
</feature>
<name>A0AAD2CAX7_9STRA</name>